<dbReference type="RefSeq" id="WP_208079362.1">
    <property type="nucleotide sequence ID" value="NZ_CP071869.1"/>
</dbReference>
<keyword evidence="3" id="KW-1185">Reference proteome</keyword>
<reference evidence="2 3" key="1">
    <citation type="submission" date="2021-03" db="EMBL/GenBank/DDBJ databases">
        <title>Complete genome of Polaribacter_sp.SM13.</title>
        <authorList>
            <person name="Jeong S.W."/>
            <person name="Bae J.W."/>
        </authorList>
    </citation>
    <scope>NUCLEOTIDE SEQUENCE [LARGE SCALE GENOMIC DNA]</scope>
    <source>
        <strain evidence="2 3">SM13</strain>
    </source>
</reference>
<gene>
    <name evidence="2" type="ORF">J3359_03470</name>
</gene>
<evidence type="ECO:0000256" key="1">
    <source>
        <dbReference type="SAM" id="SignalP"/>
    </source>
</evidence>
<feature type="chain" id="PRO_5037587696" description="Lipoprotein" evidence="1">
    <location>
        <begin position="25"/>
        <end position="166"/>
    </location>
</feature>
<protein>
    <recommendedName>
        <fullName evidence="4">Lipoprotein</fullName>
    </recommendedName>
</protein>
<dbReference type="AlphaFoldDB" id="A0A975CTX2"/>
<sequence length="166" mass="19896">MNYKIKALVFLTFFLLFNSCSCGKAHQFTGGRWTFIKNDKQNINYSEIEFSDKIINIYSEYYGKIGPFKYKVLENNLIFNNQEFNINLVNNQYLILENNSAKYYMYKIPFKKGSIEKNQLNPFYIRRCYFLIHLNFIKVKDAIEYISKLREIPKDSILEEEIILNN</sequence>
<evidence type="ECO:0000313" key="2">
    <source>
        <dbReference type="EMBL" id="QTE23351.1"/>
    </source>
</evidence>
<evidence type="ECO:0000313" key="3">
    <source>
        <dbReference type="Proteomes" id="UP000663920"/>
    </source>
</evidence>
<dbReference type="Proteomes" id="UP000663920">
    <property type="component" value="Chromosome"/>
</dbReference>
<keyword evidence="1" id="KW-0732">Signal</keyword>
<organism evidence="2 3">
    <name type="scientific">Polaribacter cellanae</name>
    <dbReference type="NCBI Taxonomy" id="2818493"/>
    <lineage>
        <taxon>Bacteria</taxon>
        <taxon>Pseudomonadati</taxon>
        <taxon>Bacteroidota</taxon>
        <taxon>Flavobacteriia</taxon>
        <taxon>Flavobacteriales</taxon>
        <taxon>Flavobacteriaceae</taxon>
    </lineage>
</organism>
<dbReference type="KEGG" id="pcea:J3359_03470"/>
<accession>A0A975CTX2</accession>
<name>A0A975CTX2_9FLAO</name>
<dbReference type="EMBL" id="CP071869">
    <property type="protein sequence ID" value="QTE23351.1"/>
    <property type="molecule type" value="Genomic_DNA"/>
</dbReference>
<proteinExistence type="predicted"/>
<evidence type="ECO:0008006" key="4">
    <source>
        <dbReference type="Google" id="ProtNLM"/>
    </source>
</evidence>
<feature type="signal peptide" evidence="1">
    <location>
        <begin position="1"/>
        <end position="24"/>
    </location>
</feature>